<dbReference type="Pfam" id="PF25752">
    <property type="entry name" value="DUF1619_N"/>
    <property type="match status" value="1"/>
</dbReference>
<dbReference type="EMBL" id="CAUYUJ010001144">
    <property type="protein sequence ID" value="CAK0794439.1"/>
    <property type="molecule type" value="Genomic_DNA"/>
</dbReference>
<proteinExistence type="predicted"/>
<dbReference type="Proteomes" id="UP001189429">
    <property type="component" value="Unassembled WGS sequence"/>
</dbReference>
<dbReference type="InterPro" id="IPR057724">
    <property type="entry name" value="TCTN1-3_N"/>
</dbReference>
<name>A0ABN9PNS4_9DINO</name>
<sequence length="984" mass="105055">MGNLDLKGAGHCMLHACSPRPSAPVASALGDQSHFHRGIMGSRGGRRRETAILASMVTAYNPRQLQVSSFVVIFKDMANEPPPAGLHNMEKTAEDLARRREKECADSKLAAKCPITVSQADFSSHLHAGGINAKETVNPGKLRDMLQDCSQFRGDNLPAIGLAQSKENSTHVERGWDGDNFDESRGNIYSLHNPLNVRMVFETAFASEGKRAAAPGGAEGETKGTKAEEAIGAATGWCESMAGDPRSVISAVLATALAPVAAASVEAAVREGKEHHEATKQLREGAKDDPQVDAWKDFARTLLASTADGREREALTDYWKNFIMKYELAQAPVDIKYFWARVPQPRETENKSKRMESKVRLQRALSTTNIATELDEDVSRDLGPCTCDLASGLCDAHCCCDPDCSDDLAGSLAQTFDCLPEGLAPANSQFCYSKDWVTNVNPRVDLWVVADDLRSLLCVEVDNNEVQGVFYANSPTVASSTIAQERERQQQSGFGDVLAAAGAAAAQTVMRAYQAGDVLRVHMALSTVDSTIQPFSSLESPGVTQISAGLALRAPGALGGCPEGSAAQLARFLMDVPSTSCWIERNLVDACAVALNPVIATSWKIPTQLLAGTLKCGTSDSGSLCLAPEVSVVDAGGASTELRDPVFSQNGGACSCEGAIRSLQYAFYFDSAAKINKAQVNITLQDIQDAPCEGGRVAQSTSVVFLQGADPSSVTERSGNPGYIVGLPLLVADAIPQRPRAATIDGVSRLGGCLTVGSFRSAWNIALNFGEDTVLGCTLALTRAELEAECCDDASCGFSSKLKILRVLGPPEPNWTHIAAWGSVAADSEDPEDWVEVSFDSVTETPQFSQDATSASQSKCEGAVVGVDLQVLYSPFGDVRNPQNKIVAATAAHRVGELQHTRQDPREKQHFQFTFTVSFTRLDRTEDPAVRAPPRARLPLLLPQHLFYPFRLGSGARPRAGRPRLLAAALLLLAPLAAAPAPGA</sequence>
<keyword evidence="3" id="KW-1185">Reference proteome</keyword>
<protein>
    <recommendedName>
        <fullName evidence="1">Tectonic-1-3 N-terminal domain-containing protein</fullName>
    </recommendedName>
</protein>
<dbReference type="InterPro" id="IPR040354">
    <property type="entry name" value="TCTN1-3"/>
</dbReference>
<feature type="domain" description="Tectonic-1-3 N-terminal" evidence="1">
    <location>
        <begin position="369"/>
        <end position="472"/>
    </location>
</feature>
<evidence type="ECO:0000259" key="1">
    <source>
        <dbReference type="Pfam" id="PF25752"/>
    </source>
</evidence>
<evidence type="ECO:0000313" key="2">
    <source>
        <dbReference type="EMBL" id="CAK0794439.1"/>
    </source>
</evidence>
<comment type="caution">
    <text evidence="2">The sequence shown here is derived from an EMBL/GenBank/DDBJ whole genome shotgun (WGS) entry which is preliminary data.</text>
</comment>
<reference evidence="2" key="1">
    <citation type="submission" date="2023-10" db="EMBL/GenBank/DDBJ databases">
        <authorList>
            <person name="Chen Y."/>
            <person name="Shah S."/>
            <person name="Dougan E. K."/>
            <person name="Thang M."/>
            <person name="Chan C."/>
        </authorList>
    </citation>
    <scope>NUCLEOTIDE SEQUENCE [LARGE SCALE GENOMIC DNA]</scope>
</reference>
<dbReference type="PANTHER" id="PTHR14611">
    <property type="entry name" value="TECTONIC FAMILY MEMBER"/>
    <property type="match status" value="1"/>
</dbReference>
<accession>A0ABN9PNS4</accession>
<dbReference type="PANTHER" id="PTHR14611:SF2">
    <property type="entry name" value="TECTONIC"/>
    <property type="match status" value="1"/>
</dbReference>
<evidence type="ECO:0000313" key="3">
    <source>
        <dbReference type="Proteomes" id="UP001189429"/>
    </source>
</evidence>
<organism evidence="2 3">
    <name type="scientific">Prorocentrum cordatum</name>
    <dbReference type="NCBI Taxonomy" id="2364126"/>
    <lineage>
        <taxon>Eukaryota</taxon>
        <taxon>Sar</taxon>
        <taxon>Alveolata</taxon>
        <taxon>Dinophyceae</taxon>
        <taxon>Prorocentrales</taxon>
        <taxon>Prorocentraceae</taxon>
        <taxon>Prorocentrum</taxon>
    </lineage>
</organism>
<gene>
    <name evidence="2" type="ORF">PCOR1329_LOCUS4433</name>
</gene>